<keyword evidence="2" id="KW-1185">Reference proteome</keyword>
<gene>
    <name evidence="1" type="ORF">PACLA_8A033162</name>
</gene>
<dbReference type="AlphaFoldDB" id="A0A6S7H6G4"/>
<dbReference type="EMBL" id="CACRXK020003343">
    <property type="protein sequence ID" value="CAB3998399.1"/>
    <property type="molecule type" value="Genomic_DNA"/>
</dbReference>
<dbReference type="OrthoDB" id="5950582at2759"/>
<organism evidence="1 2">
    <name type="scientific">Paramuricea clavata</name>
    <name type="common">Red gorgonian</name>
    <name type="synonym">Violescent sea-whip</name>
    <dbReference type="NCBI Taxonomy" id="317549"/>
    <lineage>
        <taxon>Eukaryota</taxon>
        <taxon>Metazoa</taxon>
        <taxon>Cnidaria</taxon>
        <taxon>Anthozoa</taxon>
        <taxon>Octocorallia</taxon>
        <taxon>Malacalcyonacea</taxon>
        <taxon>Plexauridae</taxon>
        <taxon>Paramuricea</taxon>
    </lineage>
</organism>
<comment type="caution">
    <text evidence="1">The sequence shown here is derived from an EMBL/GenBank/DDBJ whole genome shotgun (WGS) entry which is preliminary data.</text>
</comment>
<dbReference type="Proteomes" id="UP001152795">
    <property type="component" value="Unassembled WGS sequence"/>
</dbReference>
<accession>A0A6S7H6G4</accession>
<reference evidence="1" key="1">
    <citation type="submission" date="2020-04" db="EMBL/GenBank/DDBJ databases">
        <authorList>
            <person name="Alioto T."/>
            <person name="Alioto T."/>
            <person name="Gomez Garrido J."/>
        </authorList>
    </citation>
    <scope>NUCLEOTIDE SEQUENCE</scope>
    <source>
        <strain evidence="1">A484AB</strain>
    </source>
</reference>
<proteinExistence type="predicted"/>
<evidence type="ECO:0000313" key="1">
    <source>
        <dbReference type="EMBL" id="CAB3998399.1"/>
    </source>
</evidence>
<sequence length="156" mass="17620">MKHNFLNAVTEMSQVKSGTLYLISDERVGRQRLTVTVYRNTPSPFAVFTRDGRAKVLAGRNAAYLALSDCQVRALDEKAFTFCSKKERIGKGPSYLTFEASSTEERDCWLDLFKCPDMKLNKTTQCCSFLPTIEEYEDSEESSHIMSHGKANLISV</sequence>
<evidence type="ECO:0000313" key="2">
    <source>
        <dbReference type="Proteomes" id="UP001152795"/>
    </source>
</evidence>
<protein>
    <submittedName>
        <fullName evidence="1">Uncharacterized protein</fullName>
    </submittedName>
</protein>
<name>A0A6S7H6G4_PARCT</name>